<protein>
    <recommendedName>
        <fullName evidence="10">GAR domain-containing protein</fullName>
    </recommendedName>
</protein>
<feature type="region of interest" description="Disordered" evidence="5">
    <location>
        <begin position="1"/>
        <end position="43"/>
    </location>
</feature>
<evidence type="ECO:0000256" key="3">
    <source>
        <dbReference type="ARBA" id="ARBA00023212"/>
    </source>
</evidence>
<feature type="compositionally biased region" description="Basic and acidic residues" evidence="5">
    <location>
        <begin position="299"/>
        <end position="313"/>
    </location>
</feature>
<dbReference type="SUPFAM" id="SSF47576">
    <property type="entry name" value="Calponin-homology domain, CH-domain"/>
    <property type="match status" value="1"/>
</dbReference>
<dbReference type="Pfam" id="PF02187">
    <property type="entry name" value="GAS2"/>
    <property type="match status" value="1"/>
</dbReference>
<name>A0A8H7EUI2_9FUNG</name>
<evidence type="ECO:0000256" key="2">
    <source>
        <dbReference type="ARBA" id="ARBA00022490"/>
    </source>
</evidence>
<dbReference type="Gene3D" id="3.30.920.20">
    <property type="entry name" value="Gas2-like domain"/>
    <property type="match status" value="1"/>
</dbReference>
<dbReference type="GO" id="GO:0005856">
    <property type="term" value="C:cytoskeleton"/>
    <property type="evidence" value="ECO:0007669"/>
    <property type="project" value="UniProtKB-SubCell"/>
</dbReference>
<sequence length="2078" mass="235384">MSANLDVETLPTDPNSKLRSLNHAPSTYDRSFAEPPSTPPPYNLSSECRNLREQTLLNWVNCHIEQHIETFDQLASQKTVLDLIDKLPGPKAPLTDEENHMQNNTMVTKVEQWVGHKLPLSLDDHHIDQNQMISLICYILTHYQAHIICTLQEDPTAYIRKNIPYISIPKNTTIKPTDIQQILLTWAQEILADYIHASILPPIHDCAESWQDGLYFLALVHFHCSTLIPDLDDLFYDRSRNQWHDTLTTAFQLAYNKLDVPMLLEPDTLVEADTVDEESIMLYLIEFIQAVSHINPFEEENRQKRQRDIDRWKQARMSPDSDPADTPSLSSAASDGEPSGTSTMRTSTYTLQQLRITKTTTTKSGETSRDVPEDLEEFESQAVAILEKIAALHNRLDLIVPTRSSNYNSMPTSATSDIPPELISDDGEASTRSTEGDQAKMLHPLRAAEEDLRVYDTNFRALQSALQSLASEDLTTFHQYVQKLDTERRDHPKVLTRMTQIEHAHSALVNAMEKGDRQLAVFRRGFSFAQECGMVRSGLDLIQTNMVKSTTTDTDIQDLERRVEKTTALIETIKSNFTDLLEPDDDMVSAGETKDDAYAARLEKLIQKNELVRSWVEEVRIWFAEAERIRQWIEIRLKQLGETTIPEALNCVEPPLTREEVDQLNAAHDMLKKEIEMFGKEDMGRLRSHVKALTGADRMDKDLSPADTTTIEITLTTLTTLDNLMHSLHRKSYDLQVLTGRVAWEEEYKKTMDWIYATDLEVEEFLQTTARWQVGEDDNDTVDNREAKEKLQELVIQKLLTLEHKLADFDKTQYTTTVDLFQDLDNTSEVELPEMLESRQNRCEQLFEDLLNRVAFARQVVQQRLSMMDFLNKTGALKVEGGQLLDELKEAAVEVGPDDNDRDMIARVQGMHERMVQLVTSTASQIPFPDTLASKDKDENEKSNQAIRDVIGQKRMELVLLGEDLDRRLNELKNILHLHRRARQLVGEASRLSEWADTRSRSLRQARVDISTDTNTITIEELMRLERDQETLLGRLKNGKEDEVVDLVTKIQELVDNVQKLEASSINASAIKEASQDLMEKFDQLLKSLEEHGLDLKALRKRLEDGNTYLENANALRAFIYDTRASMPGLKHTCGFMTGQSEEQDRQRYETLYNTVNELHAAYKDRAKQFDALCAHVKLITSDDVDDMEEATQVQKELDQNWAQLTDEMKDLTSFAEAVKAWYDRQRRLSVVENSILSGLNEDIAHLAESGWTDTDLERIEARVKEAFDILNETGRELAQADTKEDPLQTANYSCARDRHSVLMNKAQAAFANLNMLKKNANKALAFSVYLGQANVLLADVESQKEKINRRMTAAGESDFASKDMHAMERLFRETQAASSASETESQKLRQRLRGVWEEAKQLQIQGYDSRSVEEPAERIEKALEHLRDVIALEKRQAGFVRKAQIHAKAAGDLHTWINHCSNAITQLPTDVCVSDETELRAEVEALERKLLDIQPTVQAFQAMEARIFSGKDGEPIDLREICLDTDQTKNAVKTREVKVLAEWADLSRQLELVKQSIETSRRGVEIARKIKEIVMLVGDLKDRVGNVRVCSALAQDDPAKADGRDLKFILTCPLTMLPTERETAVAKAELGILERDIEQRLQPTVADLDVMLKSNIENEEIFAGQRAEIAEAMRNLTDLVKAKRDAIAEAQKMEGFLIVTEELEVLLSALSEVIDRASPEYARIVDGVRSRADLQAMLIDLDTRYRYYEPKINELMEEAEEVSQKLKSDKRVVDSLQALADKWAQLKAQAAAKKADLLARIGPLSDQFGSFNPSTNLHERGQRAAKRQSAPPLGRAPKPQPMQSTPRLMGKTTPSPGRRTTTGHASPTARRVAVRNMFAQAQRTKAKTPEAYVADPQNDLDVALGHIVNDSPYKVRVKMVPGEVGKYWFGDVNPKLAYCRILRSRMVMVRVGGGWVELSQFLRDHALLEGGNFVPRAPDQAKDGAIQEAFLRTGRVNAHQNGMVTIRGGGGASPGPLRESRSTPYHRGISPIPYGHGVKEGNKFLVTVDNEGNRVEVKMTKAKIKDTKFITPRRTQL</sequence>
<feature type="domain" description="Calponin-homology (CH)" evidence="6">
    <location>
        <begin position="177"/>
        <end position="292"/>
    </location>
</feature>
<dbReference type="PROSITE" id="PS51460">
    <property type="entry name" value="GAR"/>
    <property type="match status" value="1"/>
</dbReference>
<feature type="compositionally biased region" description="Polar residues" evidence="5">
    <location>
        <begin position="12"/>
        <end position="29"/>
    </location>
</feature>
<reference evidence="8" key="1">
    <citation type="submission" date="2020-01" db="EMBL/GenBank/DDBJ databases">
        <title>Genome Sequencing of Three Apophysomyces-Like Fungal Strains Confirms a Novel Fungal Genus in the Mucoromycota with divergent Burkholderia-like Endosymbiotic Bacteria.</title>
        <authorList>
            <person name="Stajich J.E."/>
            <person name="Macias A.M."/>
            <person name="Carter-House D."/>
            <person name="Lovett B."/>
            <person name="Kasson L.R."/>
            <person name="Berry K."/>
            <person name="Grigoriev I."/>
            <person name="Chang Y."/>
            <person name="Spatafora J."/>
            <person name="Kasson M.T."/>
        </authorList>
    </citation>
    <scope>NUCLEOTIDE SEQUENCE</scope>
    <source>
        <strain evidence="8">NRRL A-21654</strain>
    </source>
</reference>
<accession>A0A8H7EUI2</accession>
<keyword evidence="9" id="KW-1185">Reference proteome</keyword>
<dbReference type="EMBL" id="JABAYA010000004">
    <property type="protein sequence ID" value="KAF7732124.1"/>
    <property type="molecule type" value="Genomic_DNA"/>
</dbReference>
<dbReference type="SMART" id="SM00243">
    <property type="entry name" value="GAS2"/>
    <property type="match status" value="1"/>
</dbReference>
<feature type="compositionally biased region" description="Low complexity" evidence="5">
    <location>
        <begin position="1853"/>
        <end position="1864"/>
    </location>
</feature>
<organism evidence="8 9">
    <name type="scientific">Apophysomyces ossiformis</name>
    <dbReference type="NCBI Taxonomy" id="679940"/>
    <lineage>
        <taxon>Eukaryota</taxon>
        <taxon>Fungi</taxon>
        <taxon>Fungi incertae sedis</taxon>
        <taxon>Mucoromycota</taxon>
        <taxon>Mucoromycotina</taxon>
        <taxon>Mucoromycetes</taxon>
        <taxon>Mucorales</taxon>
        <taxon>Mucorineae</taxon>
        <taxon>Mucoraceae</taxon>
        <taxon>Apophysomyces</taxon>
    </lineage>
</organism>
<evidence type="ECO:0000256" key="4">
    <source>
        <dbReference type="SAM" id="Coils"/>
    </source>
</evidence>
<dbReference type="Pfam" id="PF00307">
    <property type="entry name" value="CH"/>
    <property type="match status" value="1"/>
</dbReference>
<evidence type="ECO:0000256" key="1">
    <source>
        <dbReference type="ARBA" id="ARBA00004245"/>
    </source>
</evidence>
<feature type="region of interest" description="Disordered" evidence="5">
    <location>
        <begin position="1809"/>
        <end position="1869"/>
    </location>
</feature>
<evidence type="ECO:0008006" key="10">
    <source>
        <dbReference type="Google" id="ProtNLM"/>
    </source>
</evidence>
<feature type="coiled-coil region" evidence="4">
    <location>
        <begin position="1304"/>
        <end position="1351"/>
    </location>
</feature>
<feature type="domain" description="GAR" evidence="7">
    <location>
        <begin position="1896"/>
        <end position="1970"/>
    </location>
</feature>
<feature type="coiled-coil region" evidence="4">
    <location>
        <begin position="1044"/>
        <end position="1092"/>
    </location>
</feature>
<dbReference type="InterPro" id="IPR003108">
    <property type="entry name" value="GAR_dom"/>
</dbReference>
<dbReference type="InterPro" id="IPR036872">
    <property type="entry name" value="CH_dom_sf"/>
</dbReference>
<evidence type="ECO:0000313" key="9">
    <source>
        <dbReference type="Proteomes" id="UP000605846"/>
    </source>
</evidence>
<dbReference type="SUPFAM" id="SSF143575">
    <property type="entry name" value="GAS2 domain-like"/>
    <property type="match status" value="1"/>
</dbReference>
<comment type="subcellular location">
    <subcellularLocation>
        <location evidence="1">Cytoplasm</location>
        <location evidence="1">Cytoskeleton</location>
    </subcellularLocation>
</comment>
<feature type="compositionally biased region" description="Polar residues" evidence="5">
    <location>
        <begin position="327"/>
        <end position="356"/>
    </location>
</feature>
<dbReference type="OrthoDB" id="2250192at2759"/>
<gene>
    <name evidence="8" type="ORF">EC973_006379</name>
</gene>
<dbReference type="GO" id="GO:0008017">
    <property type="term" value="F:microtubule binding"/>
    <property type="evidence" value="ECO:0007669"/>
    <property type="project" value="InterPro"/>
</dbReference>
<keyword evidence="3" id="KW-0206">Cytoskeleton</keyword>
<dbReference type="PANTHER" id="PTHR11915">
    <property type="entry name" value="SPECTRIN/FILAMIN RELATED CYTOSKELETAL PROTEIN"/>
    <property type="match status" value="1"/>
</dbReference>
<dbReference type="InterPro" id="IPR036534">
    <property type="entry name" value="GAR_dom_sf"/>
</dbReference>
<dbReference type="Gene3D" id="1.10.418.10">
    <property type="entry name" value="Calponin-like domain"/>
    <property type="match status" value="1"/>
</dbReference>
<feature type="region of interest" description="Disordered" evidence="5">
    <location>
        <begin position="299"/>
        <end position="374"/>
    </location>
</feature>
<feature type="region of interest" description="Disordered" evidence="5">
    <location>
        <begin position="403"/>
        <end position="438"/>
    </location>
</feature>
<comment type="caution">
    <text evidence="8">The sequence shown here is derived from an EMBL/GenBank/DDBJ whole genome shotgun (WGS) entry which is preliminary data.</text>
</comment>
<evidence type="ECO:0000313" key="8">
    <source>
        <dbReference type="EMBL" id="KAF7732124.1"/>
    </source>
</evidence>
<evidence type="ECO:0000259" key="6">
    <source>
        <dbReference type="PROSITE" id="PS50021"/>
    </source>
</evidence>
<evidence type="ECO:0000259" key="7">
    <source>
        <dbReference type="PROSITE" id="PS51460"/>
    </source>
</evidence>
<dbReference type="InterPro" id="IPR001715">
    <property type="entry name" value="CH_dom"/>
</dbReference>
<keyword evidence="2" id="KW-0963">Cytoplasm</keyword>
<dbReference type="Gene3D" id="1.20.58.60">
    <property type="match status" value="2"/>
</dbReference>
<feature type="compositionally biased region" description="Polar residues" evidence="5">
    <location>
        <begin position="403"/>
        <end position="416"/>
    </location>
</feature>
<dbReference type="Proteomes" id="UP000605846">
    <property type="component" value="Unassembled WGS sequence"/>
</dbReference>
<evidence type="ECO:0000256" key="5">
    <source>
        <dbReference type="SAM" id="MobiDB-lite"/>
    </source>
</evidence>
<keyword evidence="4" id="KW-0175">Coiled coil</keyword>
<proteinExistence type="predicted"/>
<dbReference type="PROSITE" id="PS50021">
    <property type="entry name" value="CH"/>
    <property type="match status" value="1"/>
</dbReference>